<feature type="region of interest" description="Disordered" evidence="1">
    <location>
        <begin position="22"/>
        <end position="60"/>
    </location>
</feature>
<dbReference type="InterPro" id="IPR008928">
    <property type="entry name" value="6-hairpin_glycosidase_sf"/>
</dbReference>
<accession>A0ABZ0SDQ8</accession>
<evidence type="ECO:0000313" key="2">
    <source>
        <dbReference type="EMBL" id="WPL17725.1"/>
    </source>
</evidence>
<name>A0ABZ0SDQ8_9GAMM</name>
<proteinExistence type="predicted"/>
<dbReference type="RefSeq" id="WP_328983534.1">
    <property type="nucleotide sequence ID" value="NZ_CP121472.1"/>
</dbReference>
<organism evidence="2 3">
    <name type="scientific">Thiorhodovibrio winogradskyi</name>
    <dbReference type="NCBI Taxonomy" id="77007"/>
    <lineage>
        <taxon>Bacteria</taxon>
        <taxon>Pseudomonadati</taxon>
        <taxon>Pseudomonadota</taxon>
        <taxon>Gammaproteobacteria</taxon>
        <taxon>Chromatiales</taxon>
        <taxon>Chromatiaceae</taxon>
        <taxon>Thiorhodovibrio</taxon>
    </lineage>
</organism>
<sequence length="804" mass="91470">MQYWPDCSIQWVAVSGIASDSNPKAAPVASSNPAIAATPEQGGRPTPTRHPNQDGSAWETDESLPQLVLTKNGMRLCELSLVCPSLRAERLVSHQIHRLGSETRLKWLYHLEPAPDSLLMAQILVTLHPLGYLDATLTLHNPRAALHPGGRWDLGDPHSVVIQGIGWDLRAPAATTPVLELDGTEYGLQAGDTLTQASSGGEHWQSPVHMTADKRVDLPFKGYRWHHKGRVIAGDRASPIVRLESEEQSLCLSWCNFWQQFSNQIICQQAGHGQPEDSAWRIAWRWHRDDERIDLQPGEKLSKTFRLMVGDSPAAPQEAPPRFDLRHLIDAKVVPFLTQPTEPSAIEALTDVSLDDQQGFFAKREALDAYGWRNFGDLFADHESALSDQQGIFVSHYNNQYDPISGFLYRYLNTGDIRWWELARDLVDHVINIDIYDTLEDRPEYNGGLFWHTDHYLPAMTSSHRSFSRNHTQGIYQGHAGGGGPGGQHCYTTGLALHHLLTGCEQSKAAVLQLTDWITRYYDGTDSVLELAWALINRRVPGLKNPFTGQYPLDRGTGNFINAKLDAYWVTGNPAYLDDAGRIIRHSIHPRDDIARGNLSNVEDAWFYTVLLQGVIRYLWFKEQRDQPDDHWGYAVHSLLHYADWMLAHEYLYLDKPEILEFPNQTWTAQDLRKACILYAAARYHPTNRNAMRETAHAFETEIQRRLANHQETALTRVQAILLQNLPMLTHYRQSPAWLEPLPERPSGRSPFDNNPMTAKTILQGFLSRLRRVDWRKEQRWLAPRLPVRNLTTKALFKKARFNA</sequence>
<evidence type="ECO:0000256" key="1">
    <source>
        <dbReference type="SAM" id="MobiDB-lite"/>
    </source>
</evidence>
<evidence type="ECO:0000313" key="3">
    <source>
        <dbReference type="Proteomes" id="UP001432180"/>
    </source>
</evidence>
<protein>
    <submittedName>
        <fullName evidence="2">Uncharacterized protein</fullName>
    </submittedName>
</protein>
<dbReference type="Proteomes" id="UP001432180">
    <property type="component" value="Chromosome"/>
</dbReference>
<reference evidence="2 3" key="1">
    <citation type="journal article" date="2023" name="Microorganisms">
        <title>Thiorhodovibrio frisius and Trv. litoralis spp. nov., Two Novel Members from a Clade of Fastidious Purple Sulfur Bacteria That Exhibit Unique Red-Shifted Light-Harvesting Capabilities.</title>
        <authorList>
            <person name="Methner A."/>
            <person name="Kuzyk S.B."/>
            <person name="Petersen J."/>
            <person name="Bauer S."/>
            <person name="Brinkmann H."/>
            <person name="Sichau K."/>
            <person name="Wanner G."/>
            <person name="Wolf J."/>
            <person name="Neumann-Schaal M."/>
            <person name="Henke P."/>
            <person name="Tank M."/>
            <person name="Sproer C."/>
            <person name="Bunk B."/>
            <person name="Overmann J."/>
        </authorList>
    </citation>
    <scope>NUCLEOTIDE SEQUENCE [LARGE SCALE GENOMIC DNA]</scope>
    <source>
        <strain evidence="2 3">DSM 6702</strain>
    </source>
</reference>
<dbReference type="SUPFAM" id="SSF48208">
    <property type="entry name" value="Six-hairpin glycosidases"/>
    <property type="match status" value="1"/>
</dbReference>
<dbReference type="EMBL" id="CP121472">
    <property type="protein sequence ID" value="WPL17725.1"/>
    <property type="molecule type" value="Genomic_DNA"/>
</dbReference>
<keyword evidence="3" id="KW-1185">Reference proteome</keyword>
<gene>
    <name evidence="2" type="ORF">Thiowin_02764</name>
</gene>